<name>A0A0J1BC35_RHOIS</name>
<evidence type="ECO:0000313" key="1">
    <source>
        <dbReference type="EMBL" id="KLU04103.1"/>
    </source>
</evidence>
<reference evidence="1" key="1">
    <citation type="submission" date="2015-05" db="EMBL/GenBank/DDBJ databases">
        <title>Permanent draft genome of Rhodopirellula islandicus K833.</title>
        <authorList>
            <person name="Kizina J."/>
            <person name="Richter M."/>
            <person name="Glockner F.O."/>
            <person name="Harder J."/>
        </authorList>
    </citation>
    <scope>NUCLEOTIDE SEQUENCE [LARGE SCALE GENOMIC DNA]</scope>
    <source>
        <strain evidence="1">K833</strain>
    </source>
</reference>
<dbReference type="EMBL" id="LECT01000029">
    <property type="protein sequence ID" value="KLU04103.1"/>
    <property type="molecule type" value="Genomic_DNA"/>
</dbReference>
<accession>A0A0J1BC35</accession>
<protein>
    <submittedName>
        <fullName evidence="1">Uncharacterized protein</fullName>
    </submittedName>
</protein>
<dbReference type="Proteomes" id="UP000036367">
    <property type="component" value="Unassembled WGS sequence"/>
</dbReference>
<sequence length="56" mass="5694">MSPLRGSCSPGGAGCIEGTCLGRTFHGIPVGKLGGRKVALQAHKKSRVSGWLNTAS</sequence>
<organism evidence="1 2">
    <name type="scientific">Rhodopirellula islandica</name>
    <dbReference type="NCBI Taxonomy" id="595434"/>
    <lineage>
        <taxon>Bacteria</taxon>
        <taxon>Pseudomonadati</taxon>
        <taxon>Planctomycetota</taxon>
        <taxon>Planctomycetia</taxon>
        <taxon>Pirellulales</taxon>
        <taxon>Pirellulaceae</taxon>
        <taxon>Rhodopirellula</taxon>
    </lineage>
</organism>
<dbReference type="AlphaFoldDB" id="A0A0J1BC35"/>
<proteinExistence type="predicted"/>
<evidence type="ECO:0000313" key="2">
    <source>
        <dbReference type="Proteomes" id="UP000036367"/>
    </source>
</evidence>
<keyword evidence="2" id="KW-1185">Reference proteome</keyword>
<gene>
    <name evidence="1" type="ORF">RISK_003689</name>
</gene>
<comment type="caution">
    <text evidence="1">The sequence shown here is derived from an EMBL/GenBank/DDBJ whole genome shotgun (WGS) entry which is preliminary data.</text>
</comment>